<name>A0A316V0U8_9BASI</name>
<dbReference type="Pfam" id="PF25789">
    <property type="entry name" value="TPR_NAA35"/>
    <property type="match status" value="1"/>
</dbReference>
<keyword evidence="8" id="KW-1185">Reference proteome</keyword>
<protein>
    <recommendedName>
        <fullName evidence="9">Mak10-domain-containing protein</fullName>
    </recommendedName>
</protein>
<evidence type="ECO:0000313" key="8">
    <source>
        <dbReference type="Proteomes" id="UP000245884"/>
    </source>
</evidence>
<dbReference type="PANTHER" id="PTHR21373">
    <property type="entry name" value="GLUCOSE REPRESSIBLE PROTEIN MAK10"/>
    <property type="match status" value="1"/>
</dbReference>
<sequence>MEDQISISVRSSGDSPEFLPPPRRAPAPRDGRISNTSRRRQFVDATSDFWQTCSQLALGQMVHPPTFTLLDTMACISIGDPRMDSGIHPLPSSLVPEADRRDDTAASSSATFNPYSSLTAQDVAWIMDRLTACEAAFHKSAPLSQTLYTCLYFHDIEALSPRTNPTAQPLASPNSPHPAFAQLVLQAYLVATVKCFGLVWSELAKGNIHEGEDAVTDTCGKSLFEHISTNQTLHHLKAADAWLRHCRATLTASGQSKEPIDGLIHRLSFRRKVFMLLTVFNQQLAPEGQQHDLEGRSSPDDFACMVRDLTQELTQKLDILKHPALHGAVSLKAAPSRVAAASFDPSYGRRLQNAGGVPPRPIDLPSKEEILELWHRNRCHWAQAGLIYASRPASTQRNSWDMISTFTCTLGALFIEQPSTAFDRSLFQSCLLPPGAEDSDLFLQSLLSIAGIDLDLWTSRVARITDPHAHGRLMQWLNKGESLVGNVILETMANRPRAKRSLHRSYAQWASFAAETELLEPAWAELELGPTFLSNILHIERLNIAQQIIMAGFDLQLYSATERCMAYWLGEHLGSERRQLREKVDEMLEAVGAEIGDLRPLADDWIRACCAAWKYLVTPPLGPIASSSTAPWTDTEEHSRDVFRRRFKWLRGVPTLTLDGRRGDRFAALDALWQQFRSDQLETLAAAPSTSAMQAVAHLQDASRQIGCTVESMRGDRWTLCREEAEMLYLRLAFTIRETMRRLLPIAGKEFSSDQPFTEGMFCEKHQAPHPWFPLLQQHIPPLIS</sequence>
<dbReference type="EMBL" id="KZ819662">
    <property type="protein sequence ID" value="PWN31102.1"/>
    <property type="molecule type" value="Genomic_DNA"/>
</dbReference>
<dbReference type="OrthoDB" id="269405at2759"/>
<evidence type="ECO:0000259" key="6">
    <source>
        <dbReference type="Pfam" id="PF25789"/>
    </source>
</evidence>
<evidence type="ECO:0000313" key="7">
    <source>
        <dbReference type="EMBL" id="PWN31102.1"/>
    </source>
</evidence>
<evidence type="ECO:0000259" key="5">
    <source>
        <dbReference type="Pfam" id="PF04112"/>
    </source>
</evidence>
<reference evidence="7 8" key="1">
    <citation type="journal article" date="2018" name="Mol. Biol. Evol.">
        <title>Broad Genomic Sampling Reveals a Smut Pathogenic Ancestry of the Fungal Clade Ustilaginomycotina.</title>
        <authorList>
            <person name="Kijpornyongpan T."/>
            <person name="Mondo S.J."/>
            <person name="Barry K."/>
            <person name="Sandor L."/>
            <person name="Lee J."/>
            <person name="Lipzen A."/>
            <person name="Pangilinan J."/>
            <person name="LaButti K."/>
            <person name="Hainaut M."/>
            <person name="Henrissat B."/>
            <person name="Grigoriev I.V."/>
            <person name="Spatafora J.W."/>
            <person name="Aime M.C."/>
        </authorList>
    </citation>
    <scope>NUCLEOTIDE SEQUENCE [LARGE SCALE GENOMIC DNA]</scope>
    <source>
        <strain evidence="7 8">MCA 5214</strain>
    </source>
</reference>
<feature type="domain" description="NAA35-like N-terminal" evidence="5">
    <location>
        <begin position="59"/>
        <end position="232"/>
    </location>
</feature>
<comment type="similarity">
    <text evidence="2">Belongs to the MAK10 family.</text>
</comment>
<proteinExistence type="inferred from homology"/>
<organism evidence="7 8">
    <name type="scientific">Jaminaea rosea</name>
    <dbReference type="NCBI Taxonomy" id="1569628"/>
    <lineage>
        <taxon>Eukaryota</taxon>
        <taxon>Fungi</taxon>
        <taxon>Dikarya</taxon>
        <taxon>Basidiomycota</taxon>
        <taxon>Ustilaginomycotina</taxon>
        <taxon>Exobasidiomycetes</taxon>
        <taxon>Microstromatales</taxon>
        <taxon>Microstromatales incertae sedis</taxon>
        <taxon>Jaminaea</taxon>
    </lineage>
</organism>
<dbReference type="InterPro" id="IPR007244">
    <property type="entry name" value="Naa35_N"/>
</dbReference>
<feature type="region of interest" description="Disordered" evidence="4">
    <location>
        <begin position="1"/>
        <end position="38"/>
    </location>
</feature>
<dbReference type="PANTHER" id="PTHR21373:SF0">
    <property type="entry name" value="N-ALPHA-ACETYLTRANSFERASE 35, NATC AUXILIARY SUBUNIT"/>
    <property type="match status" value="1"/>
</dbReference>
<evidence type="ECO:0000256" key="1">
    <source>
        <dbReference type="ARBA" id="ARBA00004496"/>
    </source>
</evidence>
<evidence type="ECO:0000256" key="4">
    <source>
        <dbReference type="SAM" id="MobiDB-lite"/>
    </source>
</evidence>
<dbReference type="InterPro" id="IPR057982">
    <property type="entry name" value="TPR_NAA35"/>
</dbReference>
<dbReference type="Pfam" id="PF04112">
    <property type="entry name" value="Mak10"/>
    <property type="match status" value="1"/>
</dbReference>
<dbReference type="AlphaFoldDB" id="A0A316V0U8"/>
<keyword evidence="3" id="KW-0963">Cytoplasm</keyword>
<dbReference type="InterPro" id="IPR057983">
    <property type="entry name" value="NAA35-like_N"/>
</dbReference>
<gene>
    <name evidence="7" type="ORF">BDZ90DRAFT_277504</name>
</gene>
<dbReference type="RefSeq" id="XP_025365714.1">
    <property type="nucleotide sequence ID" value="XM_025509014.1"/>
</dbReference>
<evidence type="ECO:0008006" key="9">
    <source>
        <dbReference type="Google" id="ProtNLM"/>
    </source>
</evidence>
<dbReference type="Proteomes" id="UP000245884">
    <property type="component" value="Unassembled WGS sequence"/>
</dbReference>
<dbReference type="GeneID" id="37030837"/>
<dbReference type="STRING" id="1569628.A0A316V0U8"/>
<accession>A0A316V0U8</accession>
<feature type="domain" description="NAA35-like TPR repeats" evidence="6">
    <location>
        <begin position="416"/>
        <end position="569"/>
    </location>
</feature>
<evidence type="ECO:0000256" key="3">
    <source>
        <dbReference type="ARBA" id="ARBA00022490"/>
    </source>
</evidence>
<comment type="subcellular location">
    <subcellularLocation>
        <location evidence="1">Cytoplasm</location>
    </subcellularLocation>
</comment>
<dbReference type="GO" id="GO:0031417">
    <property type="term" value="C:NatC complex"/>
    <property type="evidence" value="ECO:0007669"/>
    <property type="project" value="InterPro"/>
</dbReference>
<evidence type="ECO:0000256" key="2">
    <source>
        <dbReference type="ARBA" id="ARBA00006289"/>
    </source>
</evidence>
<feature type="compositionally biased region" description="Polar residues" evidence="4">
    <location>
        <begin position="1"/>
        <end position="14"/>
    </location>
</feature>